<evidence type="ECO:0000256" key="1">
    <source>
        <dbReference type="ARBA" id="ARBA00022527"/>
    </source>
</evidence>
<protein>
    <recommendedName>
        <fullName evidence="6">Protein kinase domain-containing protein</fullName>
    </recommendedName>
</protein>
<dbReference type="Pfam" id="PF00069">
    <property type="entry name" value="Pkinase"/>
    <property type="match status" value="1"/>
</dbReference>
<evidence type="ECO:0000313" key="7">
    <source>
        <dbReference type="EMBL" id="KAJ6220343.1"/>
    </source>
</evidence>
<sequence>MASDQSEKSRIMNRCLETIPRHWFIADKCFQRIGVLGKGSWAFAFKAKRIDPCSRRSGGSLELNSTLDIANSTSDNGETMIPVNQIAVKAIVKKAHTKKSMEKYPKREVEIMNKLNGHQHVIKLYYHWQDEQCFYLAMELCPNKSLSNIIKSKDYNMVLSSEQIVHYQQEMLLGCQFMEKNLVVHRDLKPDNVLLDSANHIKISDFGLSVNLSFSSELLYTVCGTPKYTAPEMIRKIGYSFPIDIWAVGCILFRLHYQVPPFDGQESSEIYNKLLNGHIYYRRINRFHRPMLPDDLSTLRSMLKKNPKLRGTVETLLHSTNNRLSGKCDVTKSRPKRQIRRTSYFYY</sequence>
<dbReference type="InterPro" id="IPR008271">
    <property type="entry name" value="Ser/Thr_kinase_AS"/>
</dbReference>
<feature type="domain" description="Protein kinase" evidence="6">
    <location>
        <begin position="30"/>
        <end position="324"/>
    </location>
</feature>
<dbReference type="EMBL" id="JAPWDV010000002">
    <property type="protein sequence ID" value="KAJ6220343.1"/>
    <property type="molecule type" value="Genomic_DNA"/>
</dbReference>
<dbReference type="PANTHER" id="PTHR24345:SF0">
    <property type="entry name" value="CELL CYCLE SERINE_THREONINE-PROTEIN KINASE CDC5_MSD2"/>
    <property type="match status" value="1"/>
</dbReference>
<name>A0A9Q0RLH7_BLOTA</name>
<evidence type="ECO:0000313" key="8">
    <source>
        <dbReference type="Proteomes" id="UP001142055"/>
    </source>
</evidence>
<dbReference type="SMART" id="SM00220">
    <property type="entry name" value="S_TKc"/>
    <property type="match status" value="1"/>
</dbReference>
<dbReference type="GO" id="GO:0005634">
    <property type="term" value="C:nucleus"/>
    <property type="evidence" value="ECO:0007669"/>
    <property type="project" value="TreeGrafter"/>
</dbReference>
<gene>
    <name evidence="7" type="ORF">RDWZM_006155</name>
</gene>
<keyword evidence="8" id="KW-1185">Reference proteome</keyword>
<reference evidence="7" key="1">
    <citation type="submission" date="2022-12" db="EMBL/GenBank/DDBJ databases">
        <title>Genome assemblies of Blomia tropicalis.</title>
        <authorList>
            <person name="Cui Y."/>
        </authorList>
    </citation>
    <scope>NUCLEOTIDE SEQUENCE</scope>
    <source>
        <tissue evidence="7">Adult mites</tissue>
    </source>
</reference>
<dbReference type="Proteomes" id="UP001142055">
    <property type="component" value="Chromosome 2"/>
</dbReference>
<dbReference type="GO" id="GO:0004674">
    <property type="term" value="F:protein serine/threonine kinase activity"/>
    <property type="evidence" value="ECO:0007669"/>
    <property type="project" value="UniProtKB-KW"/>
</dbReference>
<proteinExistence type="predicted"/>
<evidence type="ECO:0000256" key="5">
    <source>
        <dbReference type="ARBA" id="ARBA00022840"/>
    </source>
</evidence>
<dbReference type="PROSITE" id="PS50011">
    <property type="entry name" value="PROTEIN_KINASE_DOM"/>
    <property type="match status" value="1"/>
</dbReference>
<dbReference type="SUPFAM" id="SSF56112">
    <property type="entry name" value="Protein kinase-like (PK-like)"/>
    <property type="match status" value="1"/>
</dbReference>
<keyword evidence="3" id="KW-0547">Nucleotide-binding</keyword>
<dbReference type="GO" id="GO:0005524">
    <property type="term" value="F:ATP binding"/>
    <property type="evidence" value="ECO:0007669"/>
    <property type="project" value="UniProtKB-KW"/>
</dbReference>
<dbReference type="PANTHER" id="PTHR24345">
    <property type="entry name" value="SERINE/THREONINE-PROTEIN KINASE PLK"/>
    <property type="match status" value="1"/>
</dbReference>
<dbReference type="InterPro" id="IPR000719">
    <property type="entry name" value="Prot_kinase_dom"/>
</dbReference>
<organism evidence="7 8">
    <name type="scientific">Blomia tropicalis</name>
    <name type="common">Mite</name>
    <dbReference type="NCBI Taxonomy" id="40697"/>
    <lineage>
        <taxon>Eukaryota</taxon>
        <taxon>Metazoa</taxon>
        <taxon>Ecdysozoa</taxon>
        <taxon>Arthropoda</taxon>
        <taxon>Chelicerata</taxon>
        <taxon>Arachnida</taxon>
        <taxon>Acari</taxon>
        <taxon>Acariformes</taxon>
        <taxon>Sarcoptiformes</taxon>
        <taxon>Astigmata</taxon>
        <taxon>Glycyphagoidea</taxon>
        <taxon>Echimyopodidae</taxon>
        <taxon>Blomia</taxon>
    </lineage>
</organism>
<keyword evidence="1" id="KW-0723">Serine/threonine-protein kinase</keyword>
<keyword evidence="5" id="KW-0067">ATP-binding</keyword>
<accession>A0A9Q0RLH7</accession>
<dbReference type="InterPro" id="IPR011009">
    <property type="entry name" value="Kinase-like_dom_sf"/>
</dbReference>
<evidence type="ECO:0000256" key="4">
    <source>
        <dbReference type="ARBA" id="ARBA00022777"/>
    </source>
</evidence>
<comment type="caution">
    <text evidence="7">The sequence shown here is derived from an EMBL/GenBank/DDBJ whole genome shotgun (WGS) entry which is preliminary data.</text>
</comment>
<dbReference type="AlphaFoldDB" id="A0A9Q0RLH7"/>
<evidence type="ECO:0000256" key="2">
    <source>
        <dbReference type="ARBA" id="ARBA00022679"/>
    </source>
</evidence>
<dbReference type="Gene3D" id="1.10.510.10">
    <property type="entry name" value="Transferase(Phosphotransferase) domain 1"/>
    <property type="match status" value="1"/>
</dbReference>
<evidence type="ECO:0000259" key="6">
    <source>
        <dbReference type="PROSITE" id="PS50011"/>
    </source>
</evidence>
<dbReference type="PROSITE" id="PS00108">
    <property type="entry name" value="PROTEIN_KINASE_ST"/>
    <property type="match status" value="1"/>
</dbReference>
<keyword evidence="2" id="KW-0808">Transferase</keyword>
<keyword evidence="4" id="KW-0418">Kinase</keyword>
<evidence type="ECO:0000256" key="3">
    <source>
        <dbReference type="ARBA" id="ARBA00022741"/>
    </source>
</evidence>